<dbReference type="AlphaFoldDB" id="A0A484KGN8"/>
<evidence type="ECO:0000256" key="2">
    <source>
        <dbReference type="SAM" id="Phobius"/>
    </source>
</evidence>
<feature type="transmembrane region" description="Helical" evidence="2">
    <location>
        <begin position="83"/>
        <end position="107"/>
    </location>
</feature>
<evidence type="ECO:0000313" key="4">
    <source>
        <dbReference type="Proteomes" id="UP000595140"/>
    </source>
</evidence>
<feature type="region of interest" description="Disordered" evidence="1">
    <location>
        <begin position="120"/>
        <end position="181"/>
    </location>
</feature>
<feature type="compositionally biased region" description="Low complexity" evidence="1">
    <location>
        <begin position="155"/>
        <end position="169"/>
    </location>
</feature>
<evidence type="ECO:0000313" key="3">
    <source>
        <dbReference type="EMBL" id="VFQ64038.1"/>
    </source>
</evidence>
<keyword evidence="4" id="KW-1185">Reference proteome</keyword>
<accession>A0A484KGN8</accession>
<keyword evidence="2" id="KW-0472">Membrane</keyword>
<keyword evidence="2" id="KW-0812">Transmembrane</keyword>
<reference evidence="3 4" key="1">
    <citation type="submission" date="2018-04" db="EMBL/GenBank/DDBJ databases">
        <authorList>
            <person name="Vogel A."/>
        </authorList>
    </citation>
    <scope>NUCLEOTIDE SEQUENCE [LARGE SCALE GENOMIC DNA]</scope>
</reference>
<keyword evidence="2" id="KW-1133">Transmembrane helix</keyword>
<feature type="region of interest" description="Disordered" evidence="1">
    <location>
        <begin position="206"/>
        <end position="248"/>
    </location>
</feature>
<protein>
    <submittedName>
        <fullName evidence="3">Uncharacterized protein</fullName>
    </submittedName>
</protein>
<proteinExistence type="predicted"/>
<dbReference type="Proteomes" id="UP000595140">
    <property type="component" value="Unassembled WGS sequence"/>
</dbReference>
<name>A0A484KGN8_9ASTE</name>
<organism evidence="3 4">
    <name type="scientific">Cuscuta campestris</name>
    <dbReference type="NCBI Taxonomy" id="132261"/>
    <lineage>
        <taxon>Eukaryota</taxon>
        <taxon>Viridiplantae</taxon>
        <taxon>Streptophyta</taxon>
        <taxon>Embryophyta</taxon>
        <taxon>Tracheophyta</taxon>
        <taxon>Spermatophyta</taxon>
        <taxon>Magnoliopsida</taxon>
        <taxon>eudicotyledons</taxon>
        <taxon>Gunneridae</taxon>
        <taxon>Pentapetalae</taxon>
        <taxon>asterids</taxon>
        <taxon>lamiids</taxon>
        <taxon>Solanales</taxon>
        <taxon>Convolvulaceae</taxon>
        <taxon>Cuscuteae</taxon>
        <taxon>Cuscuta</taxon>
        <taxon>Cuscuta subgen. Grammica</taxon>
        <taxon>Cuscuta sect. Cleistogrammica</taxon>
    </lineage>
</organism>
<feature type="compositionally biased region" description="Acidic residues" evidence="1">
    <location>
        <begin position="239"/>
        <end position="248"/>
    </location>
</feature>
<dbReference type="EMBL" id="OOIL02000368">
    <property type="protein sequence ID" value="VFQ64038.1"/>
    <property type="molecule type" value="Genomic_DNA"/>
</dbReference>
<evidence type="ECO:0000256" key="1">
    <source>
        <dbReference type="SAM" id="MobiDB-lite"/>
    </source>
</evidence>
<gene>
    <name evidence="3" type="ORF">CCAM_LOCUS5814</name>
</gene>
<sequence>MLCLTRCSCVCGIFCKAQFRTEQYNHIEIFWKLHPERISKDDFPWPVNFVHWPICDGEGKGSGGDGRAEDGGDDGGMKMAATMVGMMAAAGMSLDLYFFSSCFLLLFSRSFLAHNHGDGETASGGGVDDDYSQSRASQNNEEEATESRPVHSSCVPAAAQSTSPAAAQVSKKSAEESSGVCVAHRDSNFETARAAYEAELQEIWSPNPRRRSDFQPYKCSRRQREKGGRETTLAAAKGEEDDQGGVKS</sequence>